<dbReference type="OrthoDB" id="8690at2157"/>
<protein>
    <recommendedName>
        <fullName evidence="3">NIPSNAP protein</fullName>
    </recommendedName>
</protein>
<name>A0A1H0A6K4_9EURY</name>
<evidence type="ECO:0000313" key="1">
    <source>
        <dbReference type="EMBL" id="SDN29248.1"/>
    </source>
</evidence>
<dbReference type="RefSeq" id="WP_089700196.1">
    <property type="nucleotide sequence ID" value="NZ_FNHL01000009.1"/>
</dbReference>
<dbReference type="EMBL" id="FNHL01000009">
    <property type="protein sequence ID" value="SDN29248.1"/>
    <property type="molecule type" value="Genomic_DNA"/>
</dbReference>
<evidence type="ECO:0008006" key="3">
    <source>
        <dbReference type="Google" id="ProtNLM"/>
    </source>
</evidence>
<sequence>MPYLLIRHRLRDYTIWKPAFGDHAATHEAAGCLGGGLFHVADDRTEIVALLEWDTLDNARALADSADLDERMQWVGVEGTPEFTLLEKLEDVAV</sequence>
<evidence type="ECO:0000313" key="2">
    <source>
        <dbReference type="Proteomes" id="UP000199451"/>
    </source>
</evidence>
<keyword evidence="2" id="KW-1185">Reference proteome</keyword>
<gene>
    <name evidence="1" type="ORF">SAMN04487949_3852</name>
</gene>
<dbReference type="Proteomes" id="UP000199451">
    <property type="component" value="Unassembled WGS sequence"/>
</dbReference>
<accession>A0A1H0A6K4</accession>
<proteinExistence type="predicted"/>
<organism evidence="1 2">
    <name type="scientific">Halogranum gelatinilyticum</name>
    <dbReference type="NCBI Taxonomy" id="660521"/>
    <lineage>
        <taxon>Archaea</taxon>
        <taxon>Methanobacteriati</taxon>
        <taxon>Methanobacteriota</taxon>
        <taxon>Stenosarchaea group</taxon>
        <taxon>Halobacteria</taxon>
        <taxon>Halobacteriales</taxon>
        <taxon>Haloferacaceae</taxon>
    </lineage>
</organism>
<reference evidence="2" key="1">
    <citation type="submission" date="2016-10" db="EMBL/GenBank/DDBJ databases">
        <authorList>
            <person name="Varghese N."/>
            <person name="Submissions S."/>
        </authorList>
    </citation>
    <scope>NUCLEOTIDE SEQUENCE [LARGE SCALE GENOMIC DNA]</scope>
    <source>
        <strain evidence="2">CGMCC 1.10119</strain>
    </source>
</reference>
<dbReference type="AlphaFoldDB" id="A0A1H0A6K4"/>